<evidence type="ECO:0000256" key="8">
    <source>
        <dbReference type="PROSITE-ProRule" id="PRU00176"/>
    </source>
</evidence>
<dbReference type="Pfam" id="PF00076">
    <property type="entry name" value="RRM_1"/>
    <property type="match status" value="1"/>
</dbReference>
<comment type="subcellular location">
    <subcellularLocation>
        <location evidence="1">Nucleus</location>
    </subcellularLocation>
</comment>
<feature type="region of interest" description="Disordered" evidence="9">
    <location>
        <begin position="444"/>
        <end position="608"/>
    </location>
</feature>
<dbReference type="CDD" id="cd12679">
    <property type="entry name" value="RRM_SAFB1_SAFB2"/>
    <property type="match status" value="1"/>
</dbReference>
<feature type="domain" description="RRM" evidence="10">
    <location>
        <begin position="16"/>
        <end position="94"/>
    </location>
</feature>
<feature type="compositionally biased region" description="Basic and acidic residues" evidence="9">
    <location>
        <begin position="195"/>
        <end position="210"/>
    </location>
</feature>
<dbReference type="GO" id="GO:0003723">
    <property type="term" value="F:RNA binding"/>
    <property type="evidence" value="ECO:0007669"/>
    <property type="project" value="UniProtKB-UniRule"/>
</dbReference>
<accession>A0A7R9IWT7</accession>
<dbReference type="Gene3D" id="3.30.70.330">
    <property type="match status" value="1"/>
</dbReference>
<organism evidence="11">
    <name type="scientific">Timema californicum</name>
    <name type="common">California timema</name>
    <name type="synonym">Walking stick</name>
    <dbReference type="NCBI Taxonomy" id="61474"/>
    <lineage>
        <taxon>Eukaryota</taxon>
        <taxon>Metazoa</taxon>
        <taxon>Ecdysozoa</taxon>
        <taxon>Arthropoda</taxon>
        <taxon>Hexapoda</taxon>
        <taxon>Insecta</taxon>
        <taxon>Pterygota</taxon>
        <taxon>Neoptera</taxon>
        <taxon>Polyneoptera</taxon>
        <taxon>Phasmatodea</taxon>
        <taxon>Timematodea</taxon>
        <taxon>Timematoidea</taxon>
        <taxon>Timematidae</taxon>
        <taxon>Timema</taxon>
    </lineage>
</organism>
<keyword evidence="2" id="KW-0488">Methylation</keyword>
<dbReference type="AlphaFoldDB" id="A0A7R9IWT7"/>
<evidence type="ECO:0000256" key="9">
    <source>
        <dbReference type="SAM" id="MobiDB-lite"/>
    </source>
</evidence>
<feature type="compositionally biased region" description="Basic and acidic residues" evidence="9">
    <location>
        <begin position="243"/>
        <end position="286"/>
    </location>
</feature>
<feature type="compositionally biased region" description="Gly residues" evidence="9">
    <location>
        <begin position="564"/>
        <end position="578"/>
    </location>
</feature>
<evidence type="ECO:0000259" key="10">
    <source>
        <dbReference type="PROSITE" id="PS50102"/>
    </source>
</evidence>
<evidence type="ECO:0000256" key="6">
    <source>
        <dbReference type="ARBA" id="ARBA00023163"/>
    </source>
</evidence>
<name>A0A7R9IWT7_TIMCA</name>
<keyword evidence="7" id="KW-0539">Nucleus</keyword>
<dbReference type="GO" id="GO:0050684">
    <property type="term" value="P:regulation of mRNA processing"/>
    <property type="evidence" value="ECO:0007669"/>
    <property type="project" value="TreeGrafter"/>
</dbReference>
<dbReference type="GO" id="GO:0005634">
    <property type="term" value="C:nucleus"/>
    <property type="evidence" value="ECO:0007669"/>
    <property type="project" value="UniProtKB-SubCell"/>
</dbReference>
<keyword evidence="4 8" id="KW-0694">RNA-binding</keyword>
<feature type="region of interest" description="Disordered" evidence="9">
    <location>
        <begin position="89"/>
        <end position="310"/>
    </location>
</feature>
<evidence type="ECO:0000313" key="11">
    <source>
        <dbReference type="EMBL" id="CAD7568216.1"/>
    </source>
</evidence>
<dbReference type="PANTHER" id="PTHR15683:SF8">
    <property type="entry name" value="SCAFFOLD ATTACHMENT FACTOR B, ISOFORM B"/>
    <property type="match status" value="1"/>
</dbReference>
<keyword evidence="3" id="KW-0597">Phosphoprotein</keyword>
<evidence type="ECO:0000256" key="3">
    <source>
        <dbReference type="ARBA" id="ARBA00022553"/>
    </source>
</evidence>
<dbReference type="InterPro" id="IPR035979">
    <property type="entry name" value="RBD_domain_sf"/>
</dbReference>
<evidence type="ECO:0000256" key="1">
    <source>
        <dbReference type="ARBA" id="ARBA00004123"/>
    </source>
</evidence>
<evidence type="ECO:0000256" key="2">
    <source>
        <dbReference type="ARBA" id="ARBA00022481"/>
    </source>
</evidence>
<dbReference type="GO" id="GO:0006357">
    <property type="term" value="P:regulation of transcription by RNA polymerase II"/>
    <property type="evidence" value="ECO:0007669"/>
    <property type="project" value="TreeGrafter"/>
</dbReference>
<feature type="compositionally biased region" description="Basic and acidic residues" evidence="9">
    <location>
        <begin position="170"/>
        <end position="182"/>
    </location>
</feature>
<protein>
    <submittedName>
        <fullName evidence="11">(California timema) hypothetical protein</fullName>
    </submittedName>
</protein>
<dbReference type="SUPFAM" id="SSF54928">
    <property type="entry name" value="RNA-binding domain, RBD"/>
    <property type="match status" value="1"/>
</dbReference>
<dbReference type="EMBL" id="OE179263">
    <property type="protein sequence ID" value="CAD7568216.1"/>
    <property type="molecule type" value="Genomic_DNA"/>
</dbReference>
<keyword evidence="6" id="KW-0804">Transcription</keyword>
<dbReference type="InterPro" id="IPR034781">
    <property type="entry name" value="SAFB1_2_RBD"/>
</dbReference>
<dbReference type="SMART" id="SM00360">
    <property type="entry name" value="RRM"/>
    <property type="match status" value="1"/>
</dbReference>
<keyword evidence="5" id="KW-0805">Transcription regulation</keyword>
<proteinExistence type="predicted"/>
<feature type="compositionally biased region" description="Basic and acidic residues" evidence="9">
    <location>
        <begin position="473"/>
        <end position="560"/>
    </location>
</feature>
<dbReference type="InterPro" id="IPR000504">
    <property type="entry name" value="RRM_dom"/>
</dbReference>
<dbReference type="PANTHER" id="PTHR15683">
    <property type="entry name" value="SCAFFOLD ATTACHMENT FACTOR B-RELATED"/>
    <property type="match status" value="1"/>
</dbReference>
<dbReference type="InterPro" id="IPR012677">
    <property type="entry name" value="Nucleotide-bd_a/b_plait_sf"/>
</dbReference>
<feature type="compositionally biased region" description="Basic and acidic residues" evidence="9">
    <location>
        <begin position="128"/>
        <end position="147"/>
    </location>
</feature>
<reference evidence="11" key="1">
    <citation type="submission" date="2020-11" db="EMBL/GenBank/DDBJ databases">
        <authorList>
            <person name="Tran Van P."/>
        </authorList>
    </citation>
    <scope>NUCLEOTIDE SEQUENCE</scope>
</reference>
<gene>
    <name evidence="11" type="ORF">TCMB3V08_LOCUS987</name>
</gene>
<evidence type="ECO:0000256" key="4">
    <source>
        <dbReference type="ARBA" id="ARBA00022884"/>
    </source>
</evidence>
<dbReference type="InterPro" id="IPR051738">
    <property type="entry name" value="SAF_Modulators"/>
</dbReference>
<evidence type="ECO:0000256" key="5">
    <source>
        <dbReference type="ARBA" id="ARBA00023015"/>
    </source>
</evidence>
<dbReference type="GO" id="GO:0043565">
    <property type="term" value="F:sequence-specific DNA binding"/>
    <property type="evidence" value="ECO:0007669"/>
    <property type="project" value="TreeGrafter"/>
</dbReference>
<dbReference type="PROSITE" id="PS50102">
    <property type="entry name" value="RRM"/>
    <property type="match status" value="1"/>
</dbReference>
<sequence>MSDKKKGGAPPAGSSRNLWVSGLSSSTRATDLKQVFSKYGKVIGAKVVTNARTPGARCYGYVTMATSEDASKCIQYLHRTELHGRMISVERAKGDSTGPPRKSESKVPTKKVEEKKRHERKLSTTSGKGDDKKKEETEEKKEDKSETTEDVVIVDEVELKKEAEEDEAGEEKTGEDADKTEGSKTSPGEKLPTTRSREVSRDRKERERQRSVGSSHVSRPHSKSPHRIVKVAPRPGVLTFAQIREERERQRVREREREMREEERRRREEISRQRDLERRNREEAMKLESPVMAERMYGGGVGDGSSSDEGGSSLRMLVKSWFLWDQGIVLEGYCLGSEGWLEVGRIEGEDKMKEKEKLRLERERIERDRAELIRLERERQRLEREKLEREREELKRQQLRLEEARRTAKRPAEDRRETYPDDRKRVAGERRFEGSSRFEERSNIFETKKDLKRPTDFNHRGGKYDNAIFDTTHSSRRDRDNLVGRHADVPRREHAAPDPPRGKDLFSRGKERFERPPSFRSRDDHRNESDHRSKLDVRHSRDRYPDSGKGESRYTDRSGDTWHAGGGPVPAKTFGGGVPPRDSWAPGDRKPDVGQNWGRPIDVGGSDRWISGAGPLGVASRGPGMGGPGMYPGPGGVAPNIPGIAMGMSGGPYSGDRFDAYKQSMGPLRKY</sequence>
<feature type="compositionally biased region" description="Basic residues" evidence="9">
    <location>
        <begin position="218"/>
        <end position="229"/>
    </location>
</feature>
<feature type="compositionally biased region" description="Basic and acidic residues" evidence="9">
    <location>
        <begin position="444"/>
        <end position="463"/>
    </location>
</feature>
<feature type="region of interest" description="Disordered" evidence="9">
    <location>
        <begin position="403"/>
        <end position="430"/>
    </location>
</feature>
<evidence type="ECO:0000256" key="7">
    <source>
        <dbReference type="ARBA" id="ARBA00023242"/>
    </source>
</evidence>
<feature type="compositionally biased region" description="Basic and acidic residues" evidence="9">
    <location>
        <begin position="101"/>
        <end position="116"/>
    </location>
</feature>